<reference evidence="3" key="1">
    <citation type="submission" date="2016-09" db="EMBL/GenBank/DDBJ databases">
        <authorList>
            <person name="Varghese N."/>
            <person name="Submissions S."/>
        </authorList>
    </citation>
    <scope>NUCLEOTIDE SEQUENCE [LARGE SCALE GENOMIC DNA]</scope>
    <source>
        <strain evidence="3">TNe-862</strain>
    </source>
</reference>
<dbReference type="EMBL" id="FMYQ01000018">
    <property type="protein sequence ID" value="SDD38118.1"/>
    <property type="molecule type" value="Genomic_DNA"/>
</dbReference>
<evidence type="ECO:0000256" key="1">
    <source>
        <dbReference type="SAM" id="MobiDB-lite"/>
    </source>
</evidence>
<feature type="region of interest" description="Disordered" evidence="1">
    <location>
        <begin position="224"/>
        <end position="259"/>
    </location>
</feature>
<evidence type="ECO:0000313" key="3">
    <source>
        <dbReference type="Proteomes" id="UP000198908"/>
    </source>
</evidence>
<feature type="compositionally biased region" description="Basic and acidic residues" evidence="1">
    <location>
        <begin position="225"/>
        <end position="235"/>
    </location>
</feature>
<evidence type="ECO:0008006" key="4">
    <source>
        <dbReference type="Google" id="ProtNLM"/>
    </source>
</evidence>
<keyword evidence="3" id="KW-1185">Reference proteome</keyword>
<protein>
    <recommendedName>
        <fullName evidence="4">Helix-turn-helix domain of resolvase</fullName>
    </recommendedName>
</protein>
<dbReference type="Proteomes" id="UP000198908">
    <property type="component" value="Unassembled WGS sequence"/>
</dbReference>
<proteinExistence type="predicted"/>
<name>A0A1G6U9S6_9BURK</name>
<organism evidence="2 3">
    <name type="scientific">Paraburkholderia lycopersici</name>
    <dbReference type="NCBI Taxonomy" id="416944"/>
    <lineage>
        <taxon>Bacteria</taxon>
        <taxon>Pseudomonadati</taxon>
        <taxon>Pseudomonadota</taxon>
        <taxon>Betaproteobacteria</taxon>
        <taxon>Burkholderiales</taxon>
        <taxon>Burkholderiaceae</taxon>
        <taxon>Paraburkholderia</taxon>
    </lineage>
</organism>
<gene>
    <name evidence="2" type="ORF">SAMN05421548_118125</name>
</gene>
<accession>A0A1G6U9S6</accession>
<sequence>MNLGFIDTQMSCEARRGAFEQVINRMCQKDDLSGGRIARVGKKDSVVKKLCNKARGLDFEVRSRLMDGQVADYVLFLLSLGGASSFASKAAGLLHLTPAYKFERDLIVERTQAGLQRTGAAGKRLGRKPSLSEQTRKEILDHLSRGATVYSLAKRYDTTRQTIMRVRKQGRGLTWRRHLRPIRYPSAHDQYRAYGKRSPCPISDQRHIDGAFWVRRSKGASGVIGERKRAARHEPSSYYGSCSESRRKPPASARPYPSLRGLNEYRKKDRGHEPVKKYGQCLYVVRVSKNIQSEQRQGRPNKYIHAIRHVGWDKVVQVRDVESGYHADHYE</sequence>
<evidence type="ECO:0000313" key="2">
    <source>
        <dbReference type="EMBL" id="SDD38118.1"/>
    </source>
</evidence>
<dbReference type="STRING" id="416944.SAMN05421548_118125"/>
<dbReference type="AlphaFoldDB" id="A0A1G6U9S6"/>